<dbReference type="AlphaFoldDB" id="A0A387FYP6"/>
<evidence type="ECO:0000256" key="1">
    <source>
        <dbReference type="SAM" id="SignalP"/>
    </source>
</evidence>
<reference evidence="2 3" key="1">
    <citation type="submission" date="2018-10" db="EMBL/GenBank/DDBJ databases">
        <title>Rhizobium etli, R. leguminosarum and a new Rhizobium genospecies from Phaseolus dumosus.</title>
        <authorList>
            <person name="Ramirez-Puebla S.T."/>
            <person name="Rogel-Hernandez M.A."/>
            <person name="Guerrero G."/>
            <person name="Ormeno-Orrillo E."/>
            <person name="Martinez-Romero J.C."/>
            <person name="Negrete-Yankelevich S."/>
            <person name="Martinez-Romero E."/>
        </authorList>
    </citation>
    <scope>NUCLEOTIDE SEQUENCE [LARGE SCALE GENOMIC DNA]</scope>
    <source>
        <strain evidence="2 3">CCGE525</strain>
    </source>
</reference>
<keyword evidence="3" id="KW-1185">Reference proteome</keyword>
<feature type="signal peptide" evidence="1">
    <location>
        <begin position="1"/>
        <end position="19"/>
    </location>
</feature>
<gene>
    <name evidence="2" type="ORF">CCGE525_19625</name>
</gene>
<dbReference type="Proteomes" id="UP000282195">
    <property type="component" value="Chromosome"/>
</dbReference>
<dbReference type="RefSeq" id="WP_120705740.1">
    <property type="nucleotide sequence ID" value="NZ_CP032694.1"/>
</dbReference>
<proteinExistence type="predicted"/>
<name>A0A387FYP6_9HYPH</name>
<evidence type="ECO:0000313" key="2">
    <source>
        <dbReference type="EMBL" id="AYG60772.1"/>
    </source>
</evidence>
<evidence type="ECO:0000313" key="3">
    <source>
        <dbReference type="Proteomes" id="UP000282195"/>
    </source>
</evidence>
<accession>A0A387FYP6</accession>
<dbReference type="KEGG" id="rjg:CCGE525_19625"/>
<feature type="chain" id="PRO_5017298198" evidence="1">
    <location>
        <begin position="20"/>
        <end position="104"/>
    </location>
</feature>
<organism evidence="2 3">
    <name type="scientific">Rhizobium jaguaris</name>
    <dbReference type="NCBI Taxonomy" id="1312183"/>
    <lineage>
        <taxon>Bacteria</taxon>
        <taxon>Pseudomonadati</taxon>
        <taxon>Pseudomonadota</taxon>
        <taxon>Alphaproteobacteria</taxon>
        <taxon>Hyphomicrobiales</taxon>
        <taxon>Rhizobiaceae</taxon>
        <taxon>Rhizobium/Agrobacterium group</taxon>
        <taxon>Rhizobium</taxon>
    </lineage>
</organism>
<dbReference type="OrthoDB" id="7870801at2"/>
<protein>
    <submittedName>
        <fullName evidence="2">Uncharacterized protein</fullName>
    </submittedName>
</protein>
<sequence length="104" mass="11191">MKKIILLAAIGLFSTSAVAMPRYDSQSLTCSSVHDKLAQEGSIVLRHPSHIHPDMMMYDRYVTNSVACIGQGAMAGVSVPTKDDPNCKVKTCVFATGKGPNKNH</sequence>
<keyword evidence="1" id="KW-0732">Signal</keyword>
<dbReference type="EMBL" id="CP032694">
    <property type="protein sequence ID" value="AYG60772.1"/>
    <property type="molecule type" value="Genomic_DNA"/>
</dbReference>